<evidence type="ECO:0000256" key="7">
    <source>
        <dbReference type="PROSITE-ProRule" id="PRU00469"/>
    </source>
</evidence>
<evidence type="ECO:0000313" key="9">
    <source>
        <dbReference type="EMBL" id="UYV75473.1"/>
    </source>
</evidence>
<dbReference type="SUPFAM" id="SSF47954">
    <property type="entry name" value="Cyclin-like"/>
    <property type="match status" value="2"/>
</dbReference>
<keyword evidence="5" id="KW-0804">Transcription</keyword>
<accession>A0ABY6L3C4</accession>
<dbReference type="InterPro" id="IPR013763">
    <property type="entry name" value="Cyclin-like_dom"/>
</dbReference>
<comment type="similarity">
    <text evidence="1">Belongs to the TFIIB family.</text>
</comment>
<dbReference type="InterPro" id="IPR013150">
    <property type="entry name" value="TFIIB_cyclin"/>
</dbReference>
<evidence type="ECO:0000256" key="6">
    <source>
        <dbReference type="ARBA" id="ARBA00031706"/>
    </source>
</evidence>
<dbReference type="SUPFAM" id="SSF57783">
    <property type="entry name" value="Zinc beta-ribbon"/>
    <property type="match status" value="1"/>
</dbReference>
<dbReference type="CDD" id="cd20551">
    <property type="entry name" value="CYCLIN_TFIIB_rpt1"/>
    <property type="match status" value="1"/>
</dbReference>
<keyword evidence="7" id="KW-0863">Zinc-finger</keyword>
<proteinExistence type="inferred from homology"/>
<keyword evidence="7" id="KW-0862">Zinc</keyword>
<dbReference type="PRINTS" id="PR00685">
    <property type="entry name" value="TIFACTORIIB"/>
</dbReference>
<dbReference type="PANTHER" id="PTHR11618:SF13">
    <property type="entry name" value="TRANSCRIPTION INITIATION FACTOR IIB"/>
    <property type="match status" value="1"/>
</dbReference>
<dbReference type="Pfam" id="PF00382">
    <property type="entry name" value="TFIIB"/>
    <property type="match status" value="2"/>
</dbReference>
<dbReference type="InterPro" id="IPR036915">
    <property type="entry name" value="Cyclin-like_sf"/>
</dbReference>
<name>A0ABY6L3C4_9ARAC</name>
<protein>
    <recommendedName>
        <fullName evidence="2">Transcription initiation factor IIB</fullName>
    </recommendedName>
    <alternativeName>
        <fullName evidence="6">General transcription factor TFIIB</fullName>
    </alternativeName>
</protein>
<keyword evidence="4" id="KW-0805">Transcription regulation</keyword>
<dbReference type="PROSITE" id="PS00782">
    <property type="entry name" value="TFIIB"/>
    <property type="match status" value="2"/>
</dbReference>
<organism evidence="9 10">
    <name type="scientific">Cordylochernes scorpioides</name>
    <dbReference type="NCBI Taxonomy" id="51811"/>
    <lineage>
        <taxon>Eukaryota</taxon>
        <taxon>Metazoa</taxon>
        <taxon>Ecdysozoa</taxon>
        <taxon>Arthropoda</taxon>
        <taxon>Chelicerata</taxon>
        <taxon>Arachnida</taxon>
        <taxon>Pseudoscorpiones</taxon>
        <taxon>Cheliferoidea</taxon>
        <taxon>Chernetidae</taxon>
        <taxon>Cordylochernes</taxon>
    </lineage>
</organism>
<dbReference type="PANTHER" id="PTHR11618">
    <property type="entry name" value="TRANSCRIPTION INITIATION FACTOR IIB-RELATED"/>
    <property type="match status" value="1"/>
</dbReference>
<evidence type="ECO:0000259" key="8">
    <source>
        <dbReference type="PROSITE" id="PS51134"/>
    </source>
</evidence>
<dbReference type="Gene3D" id="1.10.472.10">
    <property type="entry name" value="Cyclin-like"/>
    <property type="match status" value="2"/>
</dbReference>
<dbReference type="InterPro" id="IPR023486">
    <property type="entry name" value="TFIIB_CS"/>
</dbReference>
<evidence type="ECO:0000256" key="2">
    <source>
        <dbReference type="ARBA" id="ARBA00013932"/>
    </source>
</evidence>
<keyword evidence="7" id="KW-0479">Metal-binding</keyword>
<evidence type="ECO:0000256" key="3">
    <source>
        <dbReference type="ARBA" id="ARBA00022737"/>
    </source>
</evidence>
<dbReference type="Proteomes" id="UP001235939">
    <property type="component" value="Chromosome 13"/>
</dbReference>
<dbReference type="EMBL" id="CP092875">
    <property type="protein sequence ID" value="UYV75473.1"/>
    <property type="molecule type" value="Genomic_DNA"/>
</dbReference>
<feature type="domain" description="TFIIB-type" evidence="8">
    <location>
        <begin position="9"/>
        <end position="40"/>
    </location>
</feature>
<evidence type="ECO:0000256" key="5">
    <source>
        <dbReference type="ARBA" id="ARBA00023163"/>
    </source>
</evidence>
<dbReference type="CDD" id="cd20552">
    <property type="entry name" value="CYCLIN_TFIIB_rpt2"/>
    <property type="match status" value="1"/>
</dbReference>
<evidence type="ECO:0000256" key="4">
    <source>
        <dbReference type="ARBA" id="ARBA00023015"/>
    </source>
</evidence>
<evidence type="ECO:0000256" key="1">
    <source>
        <dbReference type="ARBA" id="ARBA00010857"/>
    </source>
</evidence>
<keyword evidence="3" id="KW-0677">Repeat</keyword>
<dbReference type="InterPro" id="IPR000812">
    <property type="entry name" value="TFIIB"/>
</dbReference>
<evidence type="ECO:0000313" key="10">
    <source>
        <dbReference type="Proteomes" id="UP001235939"/>
    </source>
</evidence>
<gene>
    <name evidence="9" type="ORF">LAZ67_13000363</name>
</gene>
<sequence length="310" mass="33926">MTDFEAPSDKICCKYHPNAELLDDYTTGDVVCPECGLVVGDRIIEFSPEWRNFSDEGRERGDPCRVGAPENPLLSGSDLFTCIGASANGNREYDHKKGLRLNNSDRALLNAFRDISEMTNRINLPQNIVERTNLLFKQVYERKTIGGKSLSALASACLYIACRQEGVPRSFKEICAVSTVSKKEIGRCFRLVVKDLETNLELITSGDFMARFCANLGLSGKVQTAATHIAKRAVDLNLVAGRSPISVAAASIYMASQALATDKKNPKEIGDIAGVAEVTLRQSYKLLFPRAAQLFPRGTEKAALASLLKL</sequence>
<dbReference type="PROSITE" id="PS51134">
    <property type="entry name" value="ZF_TFIIB"/>
    <property type="match status" value="1"/>
</dbReference>
<dbReference type="SMART" id="SM00385">
    <property type="entry name" value="CYCLIN"/>
    <property type="match status" value="2"/>
</dbReference>
<dbReference type="InterPro" id="IPR013137">
    <property type="entry name" value="Znf_TFIIB"/>
</dbReference>
<dbReference type="Pfam" id="PF08271">
    <property type="entry name" value="Zn_Ribbon_TF"/>
    <property type="match status" value="1"/>
</dbReference>
<reference evidence="9 10" key="1">
    <citation type="submission" date="2022-01" db="EMBL/GenBank/DDBJ databases">
        <title>A chromosomal length assembly of Cordylochernes scorpioides.</title>
        <authorList>
            <person name="Zeh D."/>
            <person name="Zeh J."/>
        </authorList>
    </citation>
    <scope>NUCLEOTIDE SEQUENCE [LARGE SCALE GENOMIC DNA]</scope>
    <source>
        <strain evidence="9">IN4F17</strain>
        <tissue evidence="9">Whole Body</tissue>
    </source>
</reference>
<keyword evidence="10" id="KW-1185">Reference proteome</keyword>
<dbReference type="Gene3D" id="2.20.25.10">
    <property type="match status" value="1"/>
</dbReference>